<dbReference type="Gene3D" id="2.10.270.10">
    <property type="entry name" value="Cholin Binding"/>
    <property type="match status" value="3"/>
</dbReference>
<reference evidence="5 6" key="1">
    <citation type="submission" date="2019-01" db="EMBL/GenBank/DDBJ databases">
        <title>Draft Genome Sequences of Helcococcus ovis Strains Isolated from the Uterus and Vagina of Dairy Cows with Metritis.</title>
        <authorList>
            <person name="Cunha F."/>
            <person name="Jeon S.J."/>
            <person name="Kutzer P."/>
            <person name="Galvao K.N."/>
        </authorList>
    </citation>
    <scope>NUCLEOTIDE SEQUENCE [LARGE SCALE GENOMIC DNA]</scope>
    <source>
        <strain evidence="5 6">KG-37</strain>
    </source>
</reference>
<dbReference type="SUPFAM" id="SSF69360">
    <property type="entry name" value="Cell wall binding repeat"/>
    <property type="match status" value="2"/>
</dbReference>
<dbReference type="Pfam" id="PF08230">
    <property type="entry name" value="CW_7"/>
    <property type="match status" value="1"/>
</dbReference>
<accession>A0A4R9C390</accession>
<dbReference type="Proteomes" id="UP000297454">
    <property type="component" value="Unassembled WGS sequence"/>
</dbReference>
<organism evidence="5 6">
    <name type="scientific">Helcococcus ovis</name>
    <dbReference type="NCBI Taxonomy" id="72026"/>
    <lineage>
        <taxon>Bacteria</taxon>
        <taxon>Bacillati</taxon>
        <taxon>Bacillota</taxon>
        <taxon>Tissierellia</taxon>
        <taxon>Tissierellales</taxon>
        <taxon>Peptoniphilaceae</taxon>
        <taxon>Helcococcus</taxon>
    </lineage>
</organism>
<feature type="domain" description="Cpl-7 lysozyme C-terminal" evidence="4">
    <location>
        <begin position="512"/>
        <end position="553"/>
    </location>
</feature>
<dbReference type="Pfam" id="PF01183">
    <property type="entry name" value="Glyco_hydro_25"/>
    <property type="match status" value="1"/>
</dbReference>
<dbReference type="GO" id="GO:0009253">
    <property type="term" value="P:peptidoglycan catabolic process"/>
    <property type="evidence" value="ECO:0007669"/>
    <property type="project" value="InterPro"/>
</dbReference>
<protein>
    <recommendedName>
        <fullName evidence="4">Cpl-7 lysozyme C-terminal domain-containing protein</fullName>
    </recommendedName>
</protein>
<comment type="similarity">
    <text evidence="1">Belongs to the glycosyl hydrolase 25 family.</text>
</comment>
<feature type="repeat" description="Cell wall-binding" evidence="3">
    <location>
        <begin position="76"/>
        <end position="95"/>
    </location>
</feature>
<dbReference type="EMBL" id="SCFR01000007">
    <property type="protein sequence ID" value="TFF66758.1"/>
    <property type="molecule type" value="Genomic_DNA"/>
</dbReference>
<dbReference type="GO" id="GO:0003796">
    <property type="term" value="F:lysozyme activity"/>
    <property type="evidence" value="ECO:0007669"/>
    <property type="project" value="InterPro"/>
</dbReference>
<dbReference type="Pfam" id="PF01473">
    <property type="entry name" value="Choline_bind_1"/>
    <property type="match status" value="1"/>
</dbReference>
<evidence type="ECO:0000256" key="3">
    <source>
        <dbReference type="PROSITE-ProRule" id="PRU00591"/>
    </source>
</evidence>
<dbReference type="PROSITE" id="PS51170">
    <property type="entry name" value="CW"/>
    <property type="match status" value="2"/>
</dbReference>
<dbReference type="AlphaFoldDB" id="A0A4R9C390"/>
<gene>
    <name evidence="5" type="ORF">EQF91_03110</name>
</gene>
<feature type="repeat" description="Cell wall-binding" evidence="3">
    <location>
        <begin position="55"/>
        <end position="74"/>
    </location>
</feature>
<dbReference type="InterPro" id="IPR018337">
    <property type="entry name" value="Cell_wall/Cho-bd_repeat"/>
</dbReference>
<evidence type="ECO:0000259" key="4">
    <source>
        <dbReference type="SMART" id="SM01095"/>
    </source>
</evidence>
<sequence length="554" mass="65304">MCLINRVKNIIFLLLIFTVSSLMLLVTDNIVSASTDNFVKDDAGNIKYILEGQIQYNWKYIDGSWYYFDSDTGNMKYGWQKISDKWYYLDEESGQMHTSWSKINDDWYFLDRENGDMKTGWKKINNKWYFLDRKNGDMKTGWEKINNKWYFLDRENGDMKTGWEKVDGKWYFLDRKDGDMKTGWKEIDDKWYFLDRENGDMKTGWLNLGSKQYYLDPINGDMKSGTFLVEGVKYSTTSNGNIIFEDIKEIGNQKLSINEMIAIFKNNKTKIEAVDISEWNGDSIYWDELKSKGIKAVIVRGGYSTDEDRNARRNIREALQKGFNVGAYWAMYPLNKEEARKEAEAFNNLMKEFKGRIELPLFADFEYFSDNYANGKGVTFTRETRTDVVVEFLETLKNYGWYVGNYTNVDYAENYFDYTRLEKYDIWLADWRTEPSRKWLEKSGMHQYSSSGEAVGNGSKTTDMNHIFYDYPSIIKNLGFNGFIATYKLPKLPEKIEKPIDDVKRKIVKKSIDTIAREVLDGKWGYGDDRKNRLEEAGYNYYDVQKRVNEILGY</sequence>
<dbReference type="InterPro" id="IPR017853">
    <property type="entry name" value="GH"/>
</dbReference>
<evidence type="ECO:0000256" key="2">
    <source>
        <dbReference type="ARBA" id="ARBA00022737"/>
    </source>
</evidence>
<dbReference type="InterPro" id="IPR002053">
    <property type="entry name" value="Glyco_hydro_25"/>
</dbReference>
<evidence type="ECO:0000313" key="5">
    <source>
        <dbReference type="EMBL" id="TFF66758.1"/>
    </source>
</evidence>
<dbReference type="Gene3D" id="3.20.20.80">
    <property type="entry name" value="Glycosidases"/>
    <property type="match status" value="1"/>
</dbReference>
<dbReference type="SUPFAM" id="SSF51445">
    <property type="entry name" value="(Trans)glycosidases"/>
    <property type="match status" value="1"/>
</dbReference>
<dbReference type="SMART" id="SM01095">
    <property type="entry name" value="Cpl-7"/>
    <property type="match status" value="1"/>
</dbReference>
<comment type="caution">
    <text evidence="5">The sequence shown here is derived from an EMBL/GenBank/DDBJ whole genome shotgun (WGS) entry which is preliminary data.</text>
</comment>
<dbReference type="InterPro" id="IPR013168">
    <property type="entry name" value="Cpl_7_lyso_C"/>
</dbReference>
<proteinExistence type="inferred from homology"/>
<evidence type="ECO:0000313" key="6">
    <source>
        <dbReference type="Proteomes" id="UP000297454"/>
    </source>
</evidence>
<dbReference type="Pfam" id="PF19127">
    <property type="entry name" value="Choline_bind_3"/>
    <property type="match status" value="2"/>
</dbReference>
<evidence type="ECO:0000256" key="1">
    <source>
        <dbReference type="ARBA" id="ARBA00010646"/>
    </source>
</evidence>
<name>A0A4R9C390_9FIRM</name>
<dbReference type="PROSITE" id="PS51904">
    <property type="entry name" value="GLYCOSYL_HYDROL_F25_2"/>
    <property type="match status" value="1"/>
</dbReference>
<keyword evidence="6" id="KW-1185">Reference proteome</keyword>
<keyword evidence="2" id="KW-0677">Repeat</keyword>
<dbReference type="RefSeq" id="WP_134744140.1">
    <property type="nucleotide sequence ID" value="NZ_CP119762.1"/>
</dbReference>
<dbReference type="GO" id="GO:0016998">
    <property type="term" value="P:cell wall macromolecule catabolic process"/>
    <property type="evidence" value="ECO:0007669"/>
    <property type="project" value="InterPro"/>
</dbReference>